<accession>A0A2P2NJU5</accession>
<reference evidence="1" key="1">
    <citation type="submission" date="2018-02" db="EMBL/GenBank/DDBJ databases">
        <title>Rhizophora mucronata_Transcriptome.</title>
        <authorList>
            <person name="Meera S.P."/>
            <person name="Sreeshan A."/>
            <person name="Augustine A."/>
        </authorList>
    </citation>
    <scope>NUCLEOTIDE SEQUENCE</scope>
    <source>
        <tissue evidence="1">Leaf</tissue>
    </source>
</reference>
<protein>
    <submittedName>
        <fullName evidence="1">Uncharacterized protein</fullName>
    </submittedName>
</protein>
<organism evidence="1">
    <name type="scientific">Rhizophora mucronata</name>
    <name type="common">Asiatic mangrove</name>
    <dbReference type="NCBI Taxonomy" id="61149"/>
    <lineage>
        <taxon>Eukaryota</taxon>
        <taxon>Viridiplantae</taxon>
        <taxon>Streptophyta</taxon>
        <taxon>Embryophyta</taxon>
        <taxon>Tracheophyta</taxon>
        <taxon>Spermatophyta</taxon>
        <taxon>Magnoliopsida</taxon>
        <taxon>eudicotyledons</taxon>
        <taxon>Gunneridae</taxon>
        <taxon>Pentapetalae</taxon>
        <taxon>rosids</taxon>
        <taxon>fabids</taxon>
        <taxon>Malpighiales</taxon>
        <taxon>Rhizophoraceae</taxon>
        <taxon>Rhizophora</taxon>
    </lineage>
</organism>
<sequence length="47" mass="5469">MNINLQYAIIVDTNFQYVGKHITGFFISLTSFITGIFRRFHHTDSCT</sequence>
<evidence type="ECO:0000313" key="1">
    <source>
        <dbReference type="EMBL" id="MBX42762.1"/>
    </source>
</evidence>
<dbReference type="AlphaFoldDB" id="A0A2P2NJU5"/>
<dbReference type="EMBL" id="GGEC01062278">
    <property type="protein sequence ID" value="MBX42762.1"/>
    <property type="molecule type" value="Transcribed_RNA"/>
</dbReference>
<name>A0A2P2NJU5_RHIMU</name>
<proteinExistence type="predicted"/>